<keyword evidence="2" id="KW-0472">Membrane</keyword>
<evidence type="ECO:0000256" key="2">
    <source>
        <dbReference type="SAM" id="Phobius"/>
    </source>
</evidence>
<dbReference type="RefSeq" id="WP_092651389.1">
    <property type="nucleotide sequence ID" value="NZ_LT629732.1"/>
</dbReference>
<dbReference type="EMBL" id="LT629732">
    <property type="protein sequence ID" value="SDR97986.1"/>
    <property type="molecule type" value="Genomic_DNA"/>
</dbReference>
<evidence type="ECO:0000313" key="4">
    <source>
        <dbReference type="EMBL" id="SDR97986.1"/>
    </source>
</evidence>
<evidence type="ECO:0000313" key="5">
    <source>
        <dbReference type="Proteomes" id="UP000198983"/>
    </source>
</evidence>
<proteinExistence type="predicted"/>
<dbReference type="AlphaFoldDB" id="A0A1H1NG66"/>
<evidence type="ECO:0000259" key="3">
    <source>
        <dbReference type="Pfam" id="PF11203"/>
    </source>
</evidence>
<feature type="transmembrane region" description="Helical" evidence="2">
    <location>
        <begin position="81"/>
        <end position="102"/>
    </location>
</feature>
<keyword evidence="2" id="KW-1133">Transmembrane helix</keyword>
<feature type="transmembrane region" description="Helical" evidence="2">
    <location>
        <begin position="55"/>
        <end position="75"/>
    </location>
</feature>
<reference evidence="4 5" key="1">
    <citation type="submission" date="2016-10" db="EMBL/GenBank/DDBJ databases">
        <authorList>
            <person name="de Groot N.N."/>
        </authorList>
    </citation>
    <scope>NUCLEOTIDE SEQUENCE [LARGE SCALE GENOMIC DNA]</scope>
    <source>
        <strain evidence="4 5">DSM 22024</strain>
    </source>
</reference>
<keyword evidence="2" id="KW-0812">Transmembrane</keyword>
<dbReference type="OrthoDB" id="3813742at2"/>
<feature type="region of interest" description="Disordered" evidence="1">
    <location>
        <begin position="1"/>
        <end position="46"/>
    </location>
</feature>
<feature type="compositionally biased region" description="Polar residues" evidence="1">
    <location>
        <begin position="8"/>
        <end position="18"/>
    </location>
</feature>
<dbReference type="InterPro" id="IPR050051">
    <property type="entry name" value="EccE_dom"/>
</dbReference>
<dbReference type="STRING" id="117157.SAMN04489717_1228"/>
<sequence>MSAVRAPQPTTRTGSSPANGRRRDRRTGRDDRRGDSAGSRRRPARLRRSYPGRHLGALPVATLVAWEVAVGLLAAGVAVGGALLVLGGVVFLAVVIGTAVWWNGRPLWRWLGVWTRFRRRNAQAAPAPPHDPGLAPLREWLPAFELSAVAGRRGERPAGVAHDGTGYVVVLGPRGDDLIASADPVRIPLGALASVGDAEGVRLASAQLLVRTLPAPAPTLGAYAAQLGASYAEISGGSTPAATSWWIALRLEPGRDGTSVTLDGSDVDAVSRALRTTVGWATKVLSSSGLPCRPLDEAELREVLDLTLGVDPQRATGGRRERRTTESWRGWSCDGVAHVSGWLRSWPRAGIPSLSRLLAAMAGLPVRAAVASLALTWAPDRTVRTTTFVRVVADDAKLARTAFRQLTKAGGRARIGVVRLDGEQLPGLIATIPMGGGAR</sequence>
<dbReference type="Proteomes" id="UP000198983">
    <property type="component" value="Chromosome I"/>
</dbReference>
<evidence type="ECO:0000256" key="1">
    <source>
        <dbReference type="SAM" id="MobiDB-lite"/>
    </source>
</evidence>
<organism evidence="4 5">
    <name type="scientific">Actinopolymorpha singaporensis</name>
    <dbReference type="NCBI Taxonomy" id="117157"/>
    <lineage>
        <taxon>Bacteria</taxon>
        <taxon>Bacillati</taxon>
        <taxon>Actinomycetota</taxon>
        <taxon>Actinomycetes</taxon>
        <taxon>Propionibacteriales</taxon>
        <taxon>Actinopolymorphaceae</taxon>
        <taxon>Actinopolymorpha</taxon>
    </lineage>
</organism>
<dbReference type="Pfam" id="PF11203">
    <property type="entry name" value="EccE"/>
    <property type="match status" value="1"/>
</dbReference>
<keyword evidence="5" id="KW-1185">Reference proteome</keyword>
<name>A0A1H1NG66_9ACTN</name>
<gene>
    <name evidence="4" type="ORF">SAMN04489717_1228</name>
</gene>
<accession>A0A1H1NG66</accession>
<feature type="domain" description="Type VII secretion system protein EccE" evidence="3">
    <location>
        <begin position="240"/>
        <end position="340"/>
    </location>
</feature>
<protein>
    <submittedName>
        <fullName evidence="4">Type VII secretion protein EccE</fullName>
    </submittedName>
</protein>